<protein>
    <recommendedName>
        <fullName evidence="4">Protein translocase subunit SecE</fullName>
    </recommendedName>
</protein>
<evidence type="ECO:0008006" key="4">
    <source>
        <dbReference type="Google" id="ProtNLM"/>
    </source>
</evidence>
<dbReference type="STRING" id="999630.TUZN_1680"/>
<feature type="transmembrane region" description="Helical" evidence="1">
    <location>
        <begin position="77"/>
        <end position="96"/>
    </location>
</feature>
<dbReference type="RefSeq" id="WP_013680481.1">
    <property type="nucleotide sequence ID" value="NC_015315.1"/>
</dbReference>
<dbReference type="Gene3D" id="1.20.5.820">
    <property type="entry name" value="Preprotein translocase SecE subunit"/>
    <property type="match status" value="1"/>
</dbReference>
<dbReference type="HOGENOM" id="CLU_2327404_0_0_2"/>
<proteinExistence type="predicted"/>
<feature type="transmembrane region" description="Helical" evidence="1">
    <location>
        <begin position="31"/>
        <end position="57"/>
    </location>
</feature>
<dbReference type="EMBL" id="CP002590">
    <property type="protein sequence ID" value="AEA13146.1"/>
    <property type="molecule type" value="Genomic_DNA"/>
</dbReference>
<reference evidence="2 3" key="1">
    <citation type="journal article" date="2011" name="J. Bacteriol.">
        <title>Complete genome sequence of the thermoacidophilic crenarchaeon Thermoproteus uzoniensis 768-20.</title>
        <authorList>
            <person name="Mardanov A.V."/>
            <person name="Gumerov V.M."/>
            <person name="Beletsky A.V."/>
            <person name="Prokofeva M.I."/>
            <person name="Bonch-Osmolovskaya E.A."/>
            <person name="Ravin N.V."/>
            <person name="Skryabin K.G."/>
        </authorList>
    </citation>
    <scope>NUCLEOTIDE SEQUENCE [LARGE SCALE GENOMIC DNA]</scope>
    <source>
        <strain evidence="2 3">768-20</strain>
    </source>
</reference>
<dbReference type="Proteomes" id="UP000008138">
    <property type="component" value="Chromosome"/>
</dbReference>
<name>F2L327_THEU7</name>
<reference key="2">
    <citation type="submission" date="2011-03" db="EMBL/GenBank/DDBJ databases">
        <title>Complete genome sequence of the thermoacidophilic crenarchaeon Thermoproteus uzoniensis 768-20.</title>
        <authorList>
            <person name="Mardanov A.V."/>
            <person name="Gumerov V.M."/>
            <person name="Beletsky A.V."/>
            <person name="Prokofeva M.I."/>
            <person name="Bonch-Osmolovskaya E.A."/>
            <person name="Ravin N.V."/>
            <person name="Skryabin K.G."/>
        </authorList>
    </citation>
    <scope>NUCLEOTIDE SEQUENCE</scope>
    <source>
        <strain>768-20</strain>
    </source>
</reference>
<evidence type="ECO:0000313" key="3">
    <source>
        <dbReference type="Proteomes" id="UP000008138"/>
    </source>
</evidence>
<evidence type="ECO:0000313" key="2">
    <source>
        <dbReference type="EMBL" id="AEA13146.1"/>
    </source>
</evidence>
<dbReference type="KEGG" id="tuz:TUZN_1680"/>
<dbReference type="InterPro" id="IPR023391">
    <property type="entry name" value="Prot_translocase_SecE_dom_sf"/>
</dbReference>
<accession>F2L327</accession>
<keyword evidence="1" id="KW-1133">Transmembrane helix</keyword>
<keyword evidence="1" id="KW-0812">Transmembrane</keyword>
<gene>
    <name evidence="2" type="ordered locus">TUZN_1680</name>
</gene>
<dbReference type="eggNOG" id="arCOG02204">
    <property type="taxonomic scope" value="Archaea"/>
</dbReference>
<evidence type="ECO:0000256" key="1">
    <source>
        <dbReference type="SAM" id="Phobius"/>
    </source>
</evidence>
<keyword evidence="3" id="KW-1185">Reference proteome</keyword>
<organism evidence="2 3">
    <name type="scientific">Thermoproteus uzoniensis (strain 768-20)</name>
    <dbReference type="NCBI Taxonomy" id="999630"/>
    <lineage>
        <taxon>Archaea</taxon>
        <taxon>Thermoproteota</taxon>
        <taxon>Thermoprotei</taxon>
        <taxon>Thermoproteales</taxon>
        <taxon>Thermoproteaceae</taxon>
        <taxon>Thermoproteus</taxon>
    </lineage>
</organism>
<dbReference type="AlphaFoldDB" id="F2L327"/>
<dbReference type="SUPFAM" id="SSF103456">
    <property type="entry name" value="Preprotein translocase SecE subunit"/>
    <property type="match status" value="1"/>
</dbReference>
<sequence length="99" mass="11052">MGLYDKVKEFLRDVRWVVSISEKPSSKEFNLVVKFLIFLAFAAGVIQFIFYVANVYMTEYLSGSSIAAYALSQTQEAVAVVSSLVVIFAILIYIVIKLG</sequence>
<keyword evidence="1" id="KW-0472">Membrane</keyword>
<dbReference type="GeneID" id="10361199"/>
<dbReference type="OrthoDB" id="27023at2157"/>